<dbReference type="PROSITE" id="PS00678">
    <property type="entry name" value="WD_REPEATS_1"/>
    <property type="match status" value="4"/>
</dbReference>
<dbReference type="Proteomes" id="UP000054097">
    <property type="component" value="Unassembled WGS sequence"/>
</dbReference>
<feature type="compositionally biased region" description="Pro residues" evidence="4">
    <location>
        <begin position="42"/>
        <end position="53"/>
    </location>
</feature>
<dbReference type="SMART" id="SM00320">
    <property type="entry name" value="WD40"/>
    <property type="match status" value="7"/>
</dbReference>
<evidence type="ECO:0000256" key="4">
    <source>
        <dbReference type="SAM" id="MobiDB-lite"/>
    </source>
</evidence>
<dbReference type="SUPFAM" id="SSF50978">
    <property type="entry name" value="WD40 repeat-like"/>
    <property type="match status" value="1"/>
</dbReference>
<name>A0A0C2WNU8_SERVB</name>
<dbReference type="InterPro" id="IPR001680">
    <property type="entry name" value="WD40_rpt"/>
</dbReference>
<feature type="region of interest" description="Disordered" evidence="4">
    <location>
        <begin position="1"/>
        <end position="96"/>
    </location>
</feature>
<reference evidence="7" key="2">
    <citation type="submission" date="2015-01" db="EMBL/GenBank/DDBJ databases">
        <title>Evolutionary Origins and Diversification of the Mycorrhizal Mutualists.</title>
        <authorList>
            <consortium name="DOE Joint Genome Institute"/>
            <consortium name="Mycorrhizal Genomics Consortium"/>
            <person name="Kohler A."/>
            <person name="Kuo A."/>
            <person name="Nagy L.G."/>
            <person name="Floudas D."/>
            <person name="Copeland A."/>
            <person name="Barry K.W."/>
            <person name="Cichocki N."/>
            <person name="Veneault-Fourrey C."/>
            <person name="LaButti K."/>
            <person name="Lindquist E.A."/>
            <person name="Lipzen A."/>
            <person name="Lundell T."/>
            <person name="Morin E."/>
            <person name="Murat C."/>
            <person name="Riley R."/>
            <person name="Ohm R."/>
            <person name="Sun H."/>
            <person name="Tunlid A."/>
            <person name="Henrissat B."/>
            <person name="Grigoriev I.V."/>
            <person name="Hibbett D.S."/>
            <person name="Martin F."/>
        </authorList>
    </citation>
    <scope>NUCLEOTIDE SEQUENCE [LARGE SCALE GENOMIC DNA]</scope>
    <source>
        <strain evidence="7">MAFF 305830</strain>
    </source>
</reference>
<dbReference type="STRING" id="933852.A0A0C2WNU8"/>
<feature type="repeat" description="WD" evidence="3">
    <location>
        <begin position="544"/>
        <end position="583"/>
    </location>
</feature>
<gene>
    <name evidence="6" type="ORF">M408DRAFT_329826</name>
</gene>
<evidence type="ECO:0000313" key="7">
    <source>
        <dbReference type="Proteomes" id="UP000054097"/>
    </source>
</evidence>
<evidence type="ECO:0000313" key="6">
    <source>
        <dbReference type="EMBL" id="KIM27908.1"/>
    </source>
</evidence>
<evidence type="ECO:0000259" key="5">
    <source>
        <dbReference type="PROSITE" id="PS50181"/>
    </source>
</evidence>
<dbReference type="GO" id="GO:0005737">
    <property type="term" value="C:cytoplasm"/>
    <property type="evidence" value="ECO:0007669"/>
    <property type="project" value="TreeGrafter"/>
</dbReference>
<dbReference type="GO" id="GO:0005634">
    <property type="term" value="C:nucleus"/>
    <property type="evidence" value="ECO:0007669"/>
    <property type="project" value="TreeGrafter"/>
</dbReference>
<evidence type="ECO:0000256" key="2">
    <source>
        <dbReference type="ARBA" id="ARBA00022737"/>
    </source>
</evidence>
<feature type="repeat" description="WD" evidence="3">
    <location>
        <begin position="584"/>
        <end position="625"/>
    </location>
</feature>
<feature type="repeat" description="WD" evidence="3">
    <location>
        <begin position="372"/>
        <end position="413"/>
    </location>
</feature>
<dbReference type="Pfam" id="PF00400">
    <property type="entry name" value="WD40"/>
    <property type="match status" value="6"/>
</dbReference>
<dbReference type="InterPro" id="IPR036322">
    <property type="entry name" value="WD40_repeat_dom_sf"/>
</dbReference>
<feature type="repeat" description="WD" evidence="3">
    <location>
        <begin position="464"/>
        <end position="503"/>
    </location>
</feature>
<dbReference type="PANTHER" id="PTHR19849:SF1">
    <property type="entry name" value="F-BOX_WD REPEAT-CONTAINING PROTEIN 7"/>
    <property type="match status" value="1"/>
</dbReference>
<dbReference type="GO" id="GO:0043161">
    <property type="term" value="P:proteasome-mediated ubiquitin-dependent protein catabolic process"/>
    <property type="evidence" value="ECO:0007669"/>
    <property type="project" value="TreeGrafter"/>
</dbReference>
<feature type="compositionally biased region" description="Low complexity" evidence="4">
    <location>
        <begin position="254"/>
        <end position="276"/>
    </location>
</feature>
<dbReference type="Gene3D" id="1.20.1280.50">
    <property type="match status" value="1"/>
</dbReference>
<feature type="repeat" description="WD" evidence="3">
    <location>
        <begin position="504"/>
        <end position="543"/>
    </location>
</feature>
<protein>
    <recommendedName>
        <fullName evidence="5">F-box domain-containing protein</fullName>
    </recommendedName>
</protein>
<dbReference type="GO" id="GO:0043130">
    <property type="term" value="F:ubiquitin binding"/>
    <property type="evidence" value="ECO:0007669"/>
    <property type="project" value="TreeGrafter"/>
</dbReference>
<dbReference type="InterPro" id="IPR001810">
    <property type="entry name" value="F-box_dom"/>
</dbReference>
<evidence type="ECO:0000256" key="3">
    <source>
        <dbReference type="PROSITE-ProRule" id="PRU00221"/>
    </source>
</evidence>
<dbReference type="InterPro" id="IPR036047">
    <property type="entry name" value="F-box-like_dom_sf"/>
</dbReference>
<dbReference type="EMBL" id="KN824296">
    <property type="protein sequence ID" value="KIM27908.1"/>
    <property type="molecule type" value="Genomic_DNA"/>
</dbReference>
<organism evidence="6 7">
    <name type="scientific">Serendipita vermifera MAFF 305830</name>
    <dbReference type="NCBI Taxonomy" id="933852"/>
    <lineage>
        <taxon>Eukaryota</taxon>
        <taxon>Fungi</taxon>
        <taxon>Dikarya</taxon>
        <taxon>Basidiomycota</taxon>
        <taxon>Agaricomycotina</taxon>
        <taxon>Agaricomycetes</taxon>
        <taxon>Sebacinales</taxon>
        <taxon>Serendipitaceae</taxon>
        <taxon>Serendipita</taxon>
    </lineage>
</organism>
<dbReference type="PANTHER" id="PTHR19849">
    <property type="entry name" value="PHOSPHOLIPASE A-2-ACTIVATING PROTEIN"/>
    <property type="match status" value="1"/>
</dbReference>
<keyword evidence="2" id="KW-0677">Repeat</keyword>
<reference evidence="6 7" key="1">
    <citation type="submission" date="2014-04" db="EMBL/GenBank/DDBJ databases">
        <authorList>
            <consortium name="DOE Joint Genome Institute"/>
            <person name="Kuo A."/>
            <person name="Zuccaro A."/>
            <person name="Kohler A."/>
            <person name="Nagy L.G."/>
            <person name="Floudas D."/>
            <person name="Copeland A."/>
            <person name="Barry K.W."/>
            <person name="Cichocki N."/>
            <person name="Veneault-Fourrey C."/>
            <person name="LaButti K."/>
            <person name="Lindquist E.A."/>
            <person name="Lipzen A."/>
            <person name="Lundell T."/>
            <person name="Morin E."/>
            <person name="Murat C."/>
            <person name="Sun H."/>
            <person name="Tunlid A."/>
            <person name="Henrissat B."/>
            <person name="Grigoriev I.V."/>
            <person name="Hibbett D.S."/>
            <person name="Martin F."/>
            <person name="Nordberg H.P."/>
            <person name="Cantor M.N."/>
            <person name="Hua S.X."/>
        </authorList>
    </citation>
    <scope>NUCLEOTIDE SEQUENCE [LARGE SCALE GENOMIC DNA]</scope>
    <source>
        <strain evidence="6 7">MAFF 305830</strain>
    </source>
</reference>
<dbReference type="PROSITE" id="PS50294">
    <property type="entry name" value="WD_REPEATS_REGION"/>
    <property type="match status" value="4"/>
</dbReference>
<dbReference type="HOGENOM" id="CLU_000288_103_6_1"/>
<feature type="compositionally biased region" description="Polar residues" evidence="4">
    <location>
        <begin position="21"/>
        <end position="30"/>
    </location>
</feature>
<dbReference type="InterPro" id="IPR020472">
    <property type="entry name" value="WD40_PAC1"/>
</dbReference>
<dbReference type="AlphaFoldDB" id="A0A0C2WNU8"/>
<feature type="repeat" description="WD" evidence="3">
    <location>
        <begin position="420"/>
        <end position="460"/>
    </location>
</feature>
<dbReference type="SUPFAM" id="SSF81383">
    <property type="entry name" value="F-box domain"/>
    <property type="match status" value="1"/>
</dbReference>
<dbReference type="Gene3D" id="2.130.10.10">
    <property type="entry name" value="YVTN repeat-like/Quinoprotein amine dehydrogenase"/>
    <property type="match status" value="2"/>
</dbReference>
<feature type="region of interest" description="Disordered" evidence="4">
    <location>
        <begin position="254"/>
        <end position="278"/>
    </location>
</feature>
<feature type="compositionally biased region" description="Low complexity" evidence="4">
    <location>
        <begin position="83"/>
        <end position="96"/>
    </location>
</feature>
<dbReference type="GO" id="GO:0010992">
    <property type="term" value="P:ubiquitin recycling"/>
    <property type="evidence" value="ECO:0007669"/>
    <property type="project" value="TreeGrafter"/>
</dbReference>
<dbReference type="SMART" id="SM00256">
    <property type="entry name" value="FBOX"/>
    <property type="match status" value="1"/>
</dbReference>
<feature type="domain" description="F-box" evidence="5">
    <location>
        <begin position="187"/>
        <end position="233"/>
    </location>
</feature>
<sequence length="668" mass="73878">MSDSEQRAAWKLTARRGRSAIPTNTQNSERSPSKLARLFRPNPLPSSSPPEPSSPETADLSSRRNAVILDVDPEQLRQLRPPSITSSTGSISTSRFSLVLPPSPPPDSLKYSFQPLAGQHDLLSRSGSKRFLSKKFRGPPTRLFSLRRKQRSVSYESALDGEPLDGEEGELIDDEACFIDAFKTRGMDLLRKLPDELSIYILLCLDMPEILSCLRVSRHWNRIASDHQIWRGFYYRAGFSIDARAAQEAQAHAQQIALQSAHQSMGSPSAPSISTPPSSPMARLAYYLPSYPASLRTSRSTTSSNPDGEAHLRRASAASNWSATSFNGNITRTGNLHGLAPLSLDWRMLYKTRLLISSRLSSPSYTPALIKLLGHKDAVYCVEYDASTDTVITGSRDRTICVWSIRGGNTGNKPRLTMTLQGHLASVLCLQFDQTGCLVSGSSDATVIVWDLNAKPHERTKEVLRKHKGGVLDIKMDTKWIVSCSKDTTVCVWDRNTLALRRTLVAHDGPVNAIGIQDDRVASVSGDGKMILWDIISGEKLRMFEGHERGLACVVYKGDMLISGSNDKKIKVWDARTGECVKTLSGHEHLVRSLSFDPGTMQLVSGSYDRSIRVWDVRSGKVLREFPHVHGSHIFDVVFCVSKIISASHDNQVIVMDFATDLDTTLFA</sequence>
<keyword evidence="7" id="KW-1185">Reference proteome</keyword>
<keyword evidence="1 3" id="KW-0853">WD repeat</keyword>
<dbReference type="InterPro" id="IPR015943">
    <property type="entry name" value="WD40/YVTN_repeat-like_dom_sf"/>
</dbReference>
<evidence type="ECO:0000256" key="1">
    <source>
        <dbReference type="ARBA" id="ARBA00022574"/>
    </source>
</evidence>
<dbReference type="PRINTS" id="PR00320">
    <property type="entry name" value="GPROTEINBRPT"/>
</dbReference>
<accession>A0A0C2WNU8</accession>
<dbReference type="PROSITE" id="PS50181">
    <property type="entry name" value="FBOX"/>
    <property type="match status" value="1"/>
</dbReference>
<proteinExistence type="predicted"/>
<dbReference type="PROSITE" id="PS50082">
    <property type="entry name" value="WD_REPEATS_2"/>
    <property type="match status" value="6"/>
</dbReference>
<dbReference type="CDD" id="cd00200">
    <property type="entry name" value="WD40"/>
    <property type="match status" value="1"/>
</dbReference>
<dbReference type="OrthoDB" id="19711at2759"/>
<dbReference type="Pfam" id="PF12937">
    <property type="entry name" value="F-box-like"/>
    <property type="match status" value="1"/>
</dbReference>
<dbReference type="InterPro" id="IPR019775">
    <property type="entry name" value="WD40_repeat_CS"/>
</dbReference>